<evidence type="ECO:0000256" key="13">
    <source>
        <dbReference type="NCBIfam" id="TIGR02402"/>
    </source>
</evidence>
<comment type="subcellular location">
    <subcellularLocation>
        <location evidence="1">Cytoplasm</location>
    </subcellularLocation>
</comment>
<dbReference type="SMART" id="SM00642">
    <property type="entry name" value="Aamy"/>
    <property type="match status" value="1"/>
</dbReference>
<dbReference type="GO" id="GO:0033942">
    <property type="term" value="F:4-alpha-D-(1-&gt;4)-alpha-D-glucanotrehalose trehalohydrolase activity"/>
    <property type="evidence" value="ECO:0007669"/>
    <property type="project" value="UniProtKB-EC"/>
</dbReference>
<evidence type="ECO:0000256" key="6">
    <source>
        <dbReference type="ARBA" id="ARBA00022490"/>
    </source>
</evidence>
<dbReference type="CDD" id="cd11325">
    <property type="entry name" value="AmyAc_GTHase"/>
    <property type="match status" value="1"/>
</dbReference>
<evidence type="ECO:0000256" key="10">
    <source>
        <dbReference type="ARBA" id="ARBA00032057"/>
    </source>
</evidence>
<dbReference type="InterPro" id="IPR006047">
    <property type="entry name" value="GH13_cat_dom"/>
</dbReference>
<keyword evidence="17" id="KW-1185">Reference proteome</keyword>
<dbReference type="InterPro" id="IPR012768">
    <property type="entry name" value="Trehalose_TreZ"/>
</dbReference>
<dbReference type="Gene3D" id="1.10.10.760">
    <property type="entry name" value="E-set domains of sugar-utilizing enzymes"/>
    <property type="match status" value="1"/>
</dbReference>
<accession>A0ABW3NPT6</accession>
<gene>
    <name evidence="16" type="primary">treZ</name>
    <name evidence="16" type="ORF">ACFQ3Q_08540</name>
</gene>
<name>A0ABW3NPT6_9FLAO</name>
<evidence type="ECO:0000256" key="8">
    <source>
        <dbReference type="ARBA" id="ARBA00023277"/>
    </source>
</evidence>
<feature type="domain" description="Glycosyl hydrolase family 13 catalytic" evidence="15">
    <location>
        <begin position="86"/>
        <end position="455"/>
    </location>
</feature>
<evidence type="ECO:0000256" key="1">
    <source>
        <dbReference type="ARBA" id="ARBA00004496"/>
    </source>
</evidence>
<comment type="pathway">
    <text evidence="2 14">Glycan biosynthesis; trehalose biosynthesis.</text>
</comment>
<evidence type="ECO:0000256" key="4">
    <source>
        <dbReference type="ARBA" id="ARBA00012268"/>
    </source>
</evidence>
<evidence type="ECO:0000256" key="2">
    <source>
        <dbReference type="ARBA" id="ARBA00005199"/>
    </source>
</evidence>
<organism evidence="16 17">
    <name type="scientific">Salegentibacter chungangensis</name>
    <dbReference type="NCBI Taxonomy" id="1335724"/>
    <lineage>
        <taxon>Bacteria</taxon>
        <taxon>Pseudomonadati</taxon>
        <taxon>Bacteroidota</taxon>
        <taxon>Flavobacteriia</taxon>
        <taxon>Flavobacteriales</taxon>
        <taxon>Flavobacteriaceae</taxon>
        <taxon>Salegentibacter</taxon>
    </lineage>
</organism>
<dbReference type="EMBL" id="JBHTLI010000001">
    <property type="protein sequence ID" value="MFD1095793.1"/>
    <property type="molecule type" value="Genomic_DNA"/>
</dbReference>
<dbReference type="CDD" id="cd02853">
    <property type="entry name" value="E_set_MTHase_like_N"/>
    <property type="match status" value="1"/>
</dbReference>
<dbReference type="InterPro" id="IPR017853">
    <property type="entry name" value="GH"/>
</dbReference>
<evidence type="ECO:0000256" key="9">
    <source>
        <dbReference type="ARBA" id="ARBA00023295"/>
    </source>
</evidence>
<evidence type="ECO:0000313" key="17">
    <source>
        <dbReference type="Proteomes" id="UP001597131"/>
    </source>
</evidence>
<evidence type="ECO:0000256" key="11">
    <source>
        <dbReference type="ARBA" id="ARBA00033284"/>
    </source>
</evidence>
<dbReference type="PIRSF" id="PIRSF006337">
    <property type="entry name" value="Trehalose_TreZ"/>
    <property type="match status" value="1"/>
</dbReference>
<comment type="similarity">
    <text evidence="3 14">Belongs to the glycosyl hydrolase 13 family.</text>
</comment>
<dbReference type="InterPro" id="IPR014756">
    <property type="entry name" value="Ig_E-set"/>
</dbReference>
<dbReference type="Gene3D" id="3.20.20.80">
    <property type="entry name" value="Glycosidases"/>
    <property type="match status" value="1"/>
</dbReference>
<evidence type="ECO:0000256" key="7">
    <source>
        <dbReference type="ARBA" id="ARBA00022801"/>
    </source>
</evidence>
<evidence type="ECO:0000313" key="16">
    <source>
        <dbReference type="EMBL" id="MFD1095793.1"/>
    </source>
</evidence>
<sequence length="605" mass="69696">MERILGPHFINDGCSFTVWAPFAEKIRILLKNSEKPITPEMDKAGYWEVTLKNIEPGTLYKIEVDGESYPDPASRSQPHGVHSWSEVVSEEFSWDDESWIPPKQEQLIIYELHTGTFSTEGNFSGIQKKLDHLKELGINCIEIMPIARFPGNRNWGYDGVYPFAVQESYGGRGQLKELINEAHKKGIAVILDVVYNHMGPEGNYLSLFGPYFTSKYETPWGQAMNFDDEYSDEVCNFFIQNAKMWLGEFHFDGLRLDAVHEIIDSSAIHFLRQLSYSVKELERDTGKKYFLIAESDRNDRRTIDNYSNGGYALEGQWTDDFHHSVHTLLTSEKDGYYSDFGKLWCFNKALKQAFVYDGIYSEHRKRTVGIDPEGLAPEKFVVCVQNHDQVGNRMLGERLSDLVSFEAQKLAAGILLVSPYVPMLFMGEEFAESNPFLYFVSHGDKELIRAVQEGRKREFKYFLKQEGDFPDPQAEETFLRSRLNWNFKEDPFKACIFEYYMYLIKLRKEAAFKELNARNFNIEASEDRKLLNLTTNGPDKKLYVAINFERTPQTIKIPATGNSASWKKIIASAEKKWKGPLSFPDAFKAESHFELPPTSILVYKT</sequence>
<evidence type="ECO:0000256" key="3">
    <source>
        <dbReference type="ARBA" id="ARBA00008061"/>
    </source>
</evidence>
<dbReference type="InterPro" id="IPR004193">
    <property type="entry name" value="Glyco_hydro_13_N"/>
</dbReference>
<dbReference type="Gene3D" id="2.60.40.10">
    <property type="entry name" value="Immunoglobulins"/>
    <property type="match status" value="1"/>
</dbReference>
<comment type="caution">
    <text evidence="16">The sequence shown here is derived from an EMBL/GenBank/DDBJ whole genome shotgun (WGS) entry which is preliminary data.</text>
</comment>
<keyword evidence="6" id="KW-0963">Cytoplasm</keyword>
<dbReference type="PANTHER" id="PTHR43651:SF11">
    <property type="entry name" value="MALTO-OLIGOSYLTREHALOSE TREHALOHYDROLASE"/>
    <property type="match status" value="1"/>
</dbReference>
<evidence type="ECO:0000256" key="5">
    <source>
        <dbReference type="ARBA" id="ARBA00015938"/>
    </source>
</evidence>
<dbReference type="NCBIfam" id="TIGR02402">
    <property type="entry name" value="trehalose_TreZ"/>
    <property type="match status" value="1"/>
</dbReference>
<evidence type="ECO:0000256" key="12">
    <source>
        <dbReference type="ARBA" id="ARBA00034013"/>
    </source>
</evidence>
<keyword evidence="9 14" id="KW-0326">Glycosidase</keyword>
<evidence type="ECO:0000256" key="14">
    <source>
        <dbReference type="PIRNR" id="PIRNR006337"/>
    </source>
</evidence>
<comment type="catalytic activity">
    <reaction evidence="12 14">
        <text>hydrolysis of (1-&gt;4)-alpha-D-glucosidic linkage in 4-alpha-D-[(1-&gt;4)-alpha-D-glucanosyl]n trehalose to yield trehalose and (1-&gt;4)-alpha-D-glucan.</text>
        <dbReference type="EC" id="3.2.1.141"/>
    </reaction>
</comment>
<dbReference type="PANTHER" id="PTHR43651">
    <property type="entry name" value="1,4-ALPHA-GLUCAN-BRANCHING ENZYME"/>
    <property type="match status" value="1"/>
</dbReference>
<dbReference type="Pfam" id="PF00128">
    <property type="entry name" value="Alpha-amylase"/>
    <property type="match status" value="1"/>
</dbReference>
<proteinExistence type="inferred from homology"/>
<keyword evidence="7 14" id="KW-0378">Hydrolase</keyword>
<dbReference type="SUPFAM" id="SSF81296">
    <property type="entry name" value="E set domains"/>
    <property type="match status" value="1"/>
</dbReference>
<dbReference type="RefSeq" id="WP_380744825.1">
    <property type="nucleotide sequence ID" value="NZ_JBHTLI010000001.1"/>
</dbReference>
<dbReference type="Proteomes" id="UP001597131">
    <property type="component" value="Unassembled WGS sequence"/>
</dbReference>
<dbReference type="SUPFAM" id="SSF51445">
    <property type="entry name" value="(Trans)glycosidases"/>
    <property type="match status" value="1"/>
</dbReference>
<keyword evidence="8" id="KW-0119">Carbohydrate metabolism</keyword>
<dbReference type="Pfam" id="PF02922">
    <property type="entry name" value="CBM_48"/>
    <property type="match status" value="1"/>
</dbReference>
<reference evidence="17" key="1">
    <citation type="journal article" date="2019" name="Int. J. Syst. Evol. Microbiol.">
        <title>The Global Catalogue of Microorganisms (GCM) 10K type strain sequencing project: providing services to taxonomists for standard genome sequencing and annotation.</title>
        <authorList>
            <consortium name="The Broad Institute Genomics Platform"/>
            <consortium name="The Broad Institute Genome Sequencing Center for Infectious Disease"/>
            <person name="Wu L."/>
            <person name="Ma J."/>
        </authorList>
    </citation>
    <scope>NUCLEOTIDE SEQUENCE [LARGE SCALE GENOMIC DNA]</scope>
    <source>
        <strain evidence="17">CCUG 64793</strain>
    </source>
</reference>
<dbReference type="InterPro" id="IPR013783">
    <property type="entry name" value="Ig-like_fold"/>
</dbReference>
<protein>
    <recommendedName>
        <fullName evidence="5 13">Malto-oligosyltrehalose trehalohydrolase</fullName>
        <shortName evidence="14">MTHase</shortName>
        <ecNumber evidence="4 13">3.2.1.141</ecNumber>
    </recommendedName>
    <alternativeName>
        <fullName evidence="11 14">4-alpha-D-((1-&gt;4)-alpha-D-glucano)trehalose trehalohydrolase</fullName>
    </alternativeName>
    <alternativeName>
        <fullName evidence="10 14">Maltooligosyl trehalose trehalohydrolase</fullName>
    </alternativeName>
</protein>
<evidence type="ECO:0000259" key="15">
    <source>
        <dbReference type="SMART" id="SM00642"/>
    </source>
</evidence>
<dbReference type="InterPro" id="IPR044901">
    <property type="entry name" value="Trehalose_TreZ_E-set_sf"/>
</dbReference>
<dbReference type="EC" id="3.2.1.141" evidence="4 13"/>